<dbReference type="NCBIfam" id="TIGR01167">
    <property type="entry name" value="LPXTG_anchor"/>
    <property type="match status" value="1"/>
</dbReference>
<accession>A0A316MT76</accession>
<keyword evidence="1" id="KW-0134">Cell wall</keyword>
<dbReference type="GO" id="GO:0046872">
    <property type="term" value="F:metal ion binding"/>
    <property type="evidence" value="ECO:0007669"/>
    <property type="project" value="InterPro"/>
</dbReference>
<dbReference type="GO" id="GO:0016788">
    <property type="term" value="F:hydrolase activity, acting on ester bonds"/>
    <property type="evidence" value="ECO:0007669"/>
    <property type="project" value="InterPro"/>
</dbReference>
<evidence type="ECO:0000256" key="4">
    <source>
        <dbReference type="ARBA" id="ARBA00023088"/>
    </source>
</evidence>
<dbReference type="Gene3D" id="3.60.21.10">
    <property type="match status" value="1"/>
</dbReference>
<evidence type="ECO:0000256" key="3">
    <source>
        <dbReference type="ARBA" id="ARBA00022729"/>
    </source>
</evidence>
<feature type="domain" description="Gram-positive cocci surface proteins LPxTG" evidence="7">
    <location>
        <begin position="620"/>
        <end position="660"/>
    </location>
</feature>
<dbReference type="InterPro" id="IPR029052">
    <property type="entry name" value="Metallo-depent_PP-like"/>
</dbReference>
<keyword evidence="5" id="KW-0378">Hydrolase</keyword>
<evidence type="ECO:0000256" key="2">
    <source>
        <dbReference type="ARBA" id="ARBA00022525"/>
    </source>
</evidence>
<feature type="domain" description="Calcineurin-like phosphoesterase" evidence="6">
    <location>
        <begin position="42"/>
        <end position="262"/>
    </location>
</feature>
<dbReference type="InterPro" id="IPR008334">
    <property type="entry name" value="5'-Nucleotdase_C"/>
</dbReference>
<evidence type="ECO:0000259" key="7">
    <source>
        <dbReference type="Pfam" id="PF00746"/>
    </source>
</evidence>
<evidence type="ECO:0000259" key="8">
    <source>
        <dbReference type="Pfam" id="PF02872"/>
    </source>
</evidence>
<dbReference type="AlphaFoldDB" id="A0A316MT76"/>
<dbReference type="GO" id="GO:0009166">
    <property type="term" value="P:nucleotide catabolic process"/>
    <property type="evidence" value="ECO:0007669"/>
    <property type="project" value="InterPro"/>
</dbReference>
<dbReference type="Proteomes" id="UP000246114">
    <property type="component" value="Unassembled WGS sequence"/>
</dbReference>
<evidence type="ECO:0000259" key="6">
    <source>
        <dbReference type="Pfam" id="PF00149"/>
    </source>
</evidence>
<dbReference type="Pfam" id="PF00149">
    <property type="entry name" value="Metallophos"/>
    <property type="match status" value="1"/>
</dbReference>
<dbReference type="Pfam" id="PF00746">
    <property type="entry name" value="Gram_pos_anchor"/>
    <property type="match status" value="1"/>
</dbReference>
<dbReference type="Gene3D" id="3.90.780.10">
    <property type="entry name" value="5'-Nucleotidase, C-terminal domain"/>
    <property type="match status" value="1"/>
</dbReference>
<feature type="chain" id="PRO_5016189472" evidence="5">
    <location>
        <begin position="35"/>
        <end position="662"/>
    </location>
</feature>
<gene>
    <name evidence="9" type="ORF">DBY38_01305</name>
</gene>
<dbReference type="InterPro" id="IPR019931">
    <property type="entry name" value="LPXTG_anchor"/>
</dbReference>
<dbReference type="SUPFAM" id="SSF56300">
    <property type="entry name" value="Metallo-dependent phosphatases"/>
    <property type="match status" value="1"/>
</dbReference>
<feature type="signal peptide" evidence="5">
    <location>
        <begin position="1"/>
        <end position="34"/>
    </location>
</feature>
<comment type="similarity">
    <text evidence="5">Belongs to the 5'-nucleotidase family.</text>
</comment>
<dbReference type="GO" id="GO:0030288">
    <property type="term" value="C:outer membrane-bounded periplasmic space"/>
    <property type="evidence" value="ECO:0007669"/>
    <property type="project" value="TreeGrafter"/>
</dbReference>
<keyword evidence="2" id="KW-0964">Secreted</keyword>
<evidence type="ECO:0000256" key="1">
    <source>
        <dbReference type="ARBA" id="ARBA00022512"/>
    </source>
</evidence>
<dbReference type="RefSeq" id="WP_178311469.1">
    <property type="nucleotide sequence ID" value="NZ_BAAACD010000039.1"/>
</dbReference>
<dbReference type="InterPro" id="IPR006146">
    <property type="entry name" value="5'-Nucleotdase_CS"/>
</dbReference>
<dbReference type="InterPro" id="IPR004843">
    <property type="entry name" value="Calcineurin-like_PHP"/>
</dbReference>
<name>A0A316MT76_9CLOT</name>
<keyword evidence="4" id="KW-0572">Peptidoglycan-anchor</keyword>
<dbReference type="EMBL" id="QAMZ01000005">
    <property type="protein sequence ID" value="PWL55630.1"/>
    <property type="molecule type" value="Genomic_DNA"/>
</dbReference>
<dbReference type="Pfam" id="PF02872">
    <property type="entry name" value="5_nucleotid_C"/>
    <property type="match status" value="1"/>
</dbReference>
<evidence type="ECO:0000313" key="10">
    <source>
        <dbReference type="Proteomes" id="UP000246114"/>
    </source>
</evidence>
<dbReference type="PRINTS" id="PR01607">
    <property type="entry name" value="APYRASEFAMLY"/>
</dbReference>
<keyword evidence="3 5" id="KW-0732">Signal</keyword>
<evidence type="ECO:0000313" key="9">
    <source>
        <dbReference type="EMBL" id="PWL55630.1"/>
    </source>
</evidence>
<protein>
    <submittedName>
        <fullName evidence="9">Bifunctional metallophosphatase/5'-nucleotidase</fullName>
    </submittedName>
</protein>
<dbReference type="InterPro" id="IPR036907">
    <property type="entry name" value="5'-Nucleotdase_C_sf"/>
</dbReference>
<dbReference type="SUPFAM" id="SSF55816">
    <property type="entry name" value="5'-nucleotidase (syn. UDP-sugar hydrolase), C-terminal domain"/>
    <property type="match status" value="1"/>
</dbReference>
<organism evidence="9 10">
    <name type="scientific">Clostridium cadaveris</name>
    <dbReference type="NCBI Taxonomy" id="1529"/>
    <lineage>
        <taxon>Bacteria</taxon>
        <taxon>Bacillati</taxon>
        <taxon>Bacillota</taxon>
        <taxon>Clostridia</taxon>
        <taxon>Eubacteriales</taxon>
        <taxon>Clostridiaceae</taxon>
        <taxon>Clostridium</taxon>
    </lineage>
</organism>
<proteinExistence type="inferred from homology"/>
<evidence type="ECO:0000256" key="5">
    <source>
        <dbReference type="RuleBase" id="RU362119"/>
    </source>
</evidence>
<dbReference type="InterPro" id="IPR006179">
    <property type="entry name" value="5_nucleotidase/apyrase"/>
</dbReference>
<dbReference type="PANTHER" id="PTHR11575:SF6">
    <property type="entry name" value="2',3'-CYCLIC-NUCLEOTIDE 2'-PHOSPHODIESTERASE_3'-NUCLEOTIDASE"/>
    <property type="match status" value="1"/>
</dbReference>
<dbReference type="PROSITE" id="PS00785">
    <property type="entry name" value="5_NUCLEOTIDASE_1"/>
    <property type="match status" value="1"/>
</dbReference>
<sequence>MFKGKINKRCTSFLVAFAMFFTMCQSGFTTNAKAADNEVNLQILATSDTHGRFMPYDYSLNTTDKSGSLAQVATAVKELRKVNPNTLLVDAGDIIQDNSSALFLNDSIHPMIAAMNGIQYDTITAGNHEFNYGVPTLKNIVSKSTADFLCANLYDSNGNRVFKPYTIIEKAGVKIAIIGTVSQNIERWDKVNIPDAGYKVTTPVDETKKAIAEIKNNNLADIIIAVSHVAEGSEYGTVGSSAYEIADACPELTAIVAAHEHKKVPGVTRNGVLIVENQNGAKTLAQINLKLTKGTDGTYSVVDKSSKLNTISNYAPDEDLVKILQPYNERAISDANEVIGKLVGGNLVPSDEAKGIPTSQIQETAMINLINKVQMHYSGAKVSAAAAFNSRANMLEGNIKKCDTSLIYKYDNTLYKLKMTGAQLKKYMEWSASYYNTYKDGDLTVSFNENIRGYNYDMFSGVKYDVDISKEAGNRITNLTWMDGTPIKDNETFEIVINNYRANSQLLSYGPIYQKGEDLPILVEKDIKGDIGGVRELIRDYIINVKGGTISPELDNNWKIIGNNWNPELRALAVQLLNDGTISVPMSADGRTPNVKSITVDDIKAYIPEKPSDNNNSIDKPSYEDKLPQTGSVVDTNVLLLFGFLTILIGSMLAKSKKEQDL</sequence>
<dbReference type="GO" id="GO:0000166">
    <property type="term" value="F:nucleotide binding"/>
    <property type="evidence" value="ECO:0007669"/>
    <property type="project" value="UniProtKB-KW"/>
</dbReference>
<reference evidence="9 10" key="1">
    <citation type="submission" date="2018-03" db="EMBL/GenBank/DDBJ databases">
        <title>The uncultured portion of the human microbiome is neutrally assembled.</title>
        <authorList>
            <person name="Jeraldo P."/>
            <person name="Boardman L."/>
            <person name="White B.A."/>
            <person name="Nelson H."/>
            <person name="Goldenfeld N."/>
            <person name="Chia N."/>
        </authorList>
    </citation>
    <scope>NUCLEOTIDE SEQUENCE [LARGE SCALE GENOMIC DNA]</scope>
    <source>
        <strain evidence="9">CIM:MAG 903</strain>
    </source>
</reference>
<feature type="domain" description="5'-Nucleotidase C-terminal" evidence="8">
    <location>
        <begin position="357"/>
        <end position="503"/>
    </location>
</feature>
<dbReference type="PANTHER" id="PTHR11575">
    <property type="entry name" value="5'-NUCLEOTIDASE-RELATED"/>
    <property type="match status" value="1"/>
</dbReference>
<comment type="caution">
    <text evidence="9">The sequence shown here is derived from an EMBL/GenBank/DDBJ whole genome shotgun (WGS) entry which is preliminary data.</text>
</comment>
<keyword evidence="5" id="KW-0547">Nucleotide-binding</keyword>